<keyword evidence="13" id="KW-1185">Reference proteome</keyword>
<name>A0A6A2Z6K1_HIBSY</name>
<feature type="region of interest" description="Disordered" evidence="10">
    <location>
        <begin position="46"/>
        <end position="97"/>
    </location>
</feature>
<evidence type="ECO:0000256" key="6">
    <source>
        <dbReference type="ARBA" id="ARBA00023136"/>
    </source>
</evidence>
<evidence type="ECO:0000256" key="8">
    <source>
        <dbReference type="PIRSR" id="PIRSR605150-1"/>
    </source>
</evidence>
<dbReference type="Proteomes" id="UP000436088">
    <property type="component" value="Unassembled WGS sequence"/>
</dbReference>
<feature type="binding site" evidence="9">
    <location>
        <position position="156"/>
    </location>
    <ligand>
        <name>UDP-alpha-D-glucose</name>
        <dbReference type="ChEBI" id="CHEBI:58885"/>
    </ligand>
</feature>
<feature type="binding site" evidence="9">
    <location>
        <position position="163"/>
    </location>
    <ligand>
        <name>UDP-alpha-D-glucose</name>
        <dbReference type="ChEBI" id="CHEBI:58885"/>
    </ligand>
</feature>
<evidence type="ECO:0000256" key="3">
    <source>
        <dbReference type="ARBA" id="ARBA00022679"/>
    </source>
</evidence>
<evidence type="ECO:0000256" key="2">
    <source>
        <dbReference type="ARBA" id="ARBA00022676"/>
    </source>
</evidence>
<feature type="compositionally biased region" description="Basic and acidic residues" evidence="10">
    <location>
        <begin position="60"/>
        <end position="78"/>
    </location>
</feature>
<dbReference type="GO" id="GO:0016020">
    <property type="term" value="C:membrane"/>
    <property type="evidence" value="ECO:0007669"/>
    <property type="project" value="InterPro"/>
</dbReference>
<gene>
    <name evidence="12" type="ORF">F3Y22_tig00111022pilonHSYRG00229</name>
</gene>
<feature type="transmembrane region" description="Helical" evidence="11">
    <location>
        <begin position="517"/>
        <end position="536"/>
    </location>
</feature>
<evidence type="ECO:0000256" key="7">
    <source>
        <dbReference type="ARBA" id="ARBA00023316"/>
    </source>
</evidence>
<keyword evidence="4 11" id="KW-0812">Transmembrane</keyword>
<dbReference type="InterPro" id="IPR005150">
    <property type="entry name" value="Cellulose_synth"/>
</dbReference>
<keyword evidence="3" id="KW-0808">Transferase</keyword>
<dbReference type="GO" id="GO:0016760">
    <property type="term" value="F:cellulose synthase (UDP-forming) activity"/>
    <property type="evidence" value="ECO:0007669"/>
    <property type="project" value="InterPro"/>
</dbReference>
<sequence length="557" mass="62944">MVGRGPEDDESLQIPPVITGAQSRPVSGEFPIGGALSYGEQLSNSSLHKRLHPYPMSEPDGMKRKREDAWKERTDDWKMQQGNLGPEGDDASDPDMSMLDEARQPLLRKVPIASSKLNPYRLFPKWLPFDRETYLDRLSLREGEPNMLALVDIFVSTVDPTEEPPLVKSNTVLLILAMDYPVDKISCEISDDEISCRAPEMYFTLKIDYLKDKVQPTFVKERRAMKREYEEFNNRGVNHARWYRTGKGDKPIVAIQNPLNLTLPMIHSTRSCGMGIRISRQVSGIKLSSTRVVGLYLRSMRRDMITNVRVSEVLTNAPFMLNLDCDNYINNTVEDDKELLMSQMNFEKKFGQSAIFVTSTLMDQGGVPPSSSPAALLKEAIHLSWIYGSITDDILTGFKMLCRGWRSIYCIPKLPAFKDKHVCQPVLHRLVSFDLCNQYSRAKVEWSQLKVLAGIDTNFTVTLMATDDEEFGELYTFKWTILLFPPTTVLIINLVGVVAGISSAINNGLMGRQNRTPTIVIIWSVLLASIFLLLWVRTDPFVLKTKGPDTTQCGINC</sequence>
<comment type="caution">
    <text evidence="12">The sequence shown here is derived from an EMBL/GenBank/DDBJ whole genome shotgun (WGS) entry which is preliminary data.</text>
</comment>
<feature type="transmembrane region" description="Helical" evidence="11">
    <location>
        <begin position="479"/>
        <end position="505"/>
    </location>
</feature>
<dbReference type="GO" id="GO:0071555">
    <property type="term" value="P:cell wall organization"/>
    <property type="evidence" value="ECO:0007669"/>
    <property type="project" value="UniProtKB-KW"/>
</dbReference>
<accession>A0A6A2Z6K1</accession>
<feature type="region of interest" description="Disordered" evidence="10">
    <location>
        <begin position="1"/>
        <end position="26"/>
    </location>
</feature>
<keyword evidence="6 11" id="KW-0472">Membrane</keyword>
<evidence type="ECO:0000256" key="10">
    <source>
        <dbReference type="SAM" id="MobiDB-lite"/>
    </source>
</evidence>
<dbReference type="PANTHER" id="PTHR13301">
    <property type="entry name" value="X-BOX TRANSCRIPTION FACTOR-RELATED"/>
    <property type="match status" value="1"/>
</dbReference>
<proteinExistence type="predicted"/>
<evidence type="ECO:0000256" key="9">
    <source>
        <dbReference type="PIRSR" id="PIRSR605150-2"/>
    </source>
</evidence>
<comment type="subcellular location">
    <subcellularLocation>
        <location evidence="1">Endomembrane system</location>
    </subcellularLocation>
</comment>
<protein>
    <submittedName>
        <fullName evidence="12">Cellulose synthase A catalytic subunit 7 isoform X2</fullName>
    </submittedName>
</protein>
<evidence type="ECO:0000313" key="13">
    <source>
        <dbReference type="Proteomes" id="UP000436088"/>
    </source>
</evidence>
<reference evidence="12" key="1">
    <citation type="submission" date="2019-09" db="EMBL/GenBank/DDBJ databases">
        <title>Draft genome information of white flower Hibiscus syriacus.</title>
        <authorList>
            <person name="Kim Y.-M."/>
        </authorList>
    </citation>
    <scope>NUCLEOTIDE SEQUENCE [LARGE SCALE GENOMIC DNA]</scope>
    <source>
        <strain evidence="12">YM2019G1</strain>
    </source>
</reference>
<feature type="active site" evidence="8">
    <location>
        <position position="393"/>
    </location>
</feature>
<keyword evidence="2" id="KW-0328">Glycosyltransferase</keyword>
<evidence type="ECO:0000256" key="1">
    <source>
        <dbReference type="ARBA" id="ARBA00004308"/>
    </source>
</evidence>
<dbReference type="Pfam" id="PF03552">
    <property type="entry name" value="Cellulose_synt"/>
    <property type="match status" value="5"/>
</dbReference>
<evidence type="ECO:0000256" key="4">
    <source>
        <dbReference type="ARBA" id="ARBA00022692"/>
    </source>
</evidence>
<evidence type="ECO:0000256" key="11">
    <source>
        <dbReference type="SAM" id="Phobius"/>
    </source>
</evidence>
<dbReference type="EMBL" id="VEPZ02001205">
    <property type="protein sequence ID" value="KAE8687193.1"/>
    <property type="molecule type" value="Genomic_DNA"/>
</dbReference>
<organism evidence="12 13">
    <name type="scientific">Hibiscus syriacus</name>
    <name type="common">Rose of Sharon</name>
    <dbReference type="NCBI Taxonomy" id="106335"/>
    <lineage>
        <taxon>Eukaryota</taxon>
        <taxon>Viridiplantae</taxon>
        <taxon>Streptophyta</taxon>
        <taxon>Embryophyta</taxon>
        <taxon>Tracheophyta</taxon>
        <taxon>Spermatophyta</taxon>
        <taxon>Magnoliopsida</taxon>
        <taxon>eudicotyledons</taxon>
        <taxon>Gunneridae</taxon>
        <taxon>Pentapetalae</taxon>
        <taxon>rosids</taxon>
        <taxon>malvids</taxon>
        <taxon>Malvales</taxon>
        <taxon>Malvaceae</taxon>
        <taxon>Malvoideae</taxon>
        <taxon>Hibiscus</taxon>
    </lineage>
</organism>
<keyword evidence="5 11" id="KW-1133">Transmembrane helix</keyword>
<dbReference type="GO" id="GO:0012505">
    <property type="term" value="C:endomembrane system"/>
    <property type="evidence" value="ECO:0007669"/>
    <property type="project" value="UniProtKB-SubCell"/>
</dbReference>
<keyword evidence="7" id="KW-0961">Cell wall biogenesis/degradation</keyword>
<dbReference type="GO" id="GO:0030244">
    <property type="term" value="P:cellulose biosynthetic process"/>
    <property type="evidence" value="ECO:0007669"/>
    <property type="project" value="InterPro"/>
</dbReference>
<feature type="active site" evidence="8">
    <location>
        <position position="192"/>
    </location>
</feature>
<evidence type="ECO:0000256" key="5">
    <source>
        <dbReference type="ARBA" id="ARBA00022989"/>
    </source>
</evidence>
<evidence type="ECO:0000313" key="12">
    <source>
        <dbReference type="EMBL" id="KAE8687193.1"/>
    </source>
</evidence>
<dbReference type="AlphaFoldDB" id="A0A6A2Z6K1"/>
<feature type="binding site" evidence="9">
    <location>
        <position position="192"/>
    </location>
    <ligand>
        <name>UDP-alpha-D-glucose</name>
        <dbReference type="ChEBI" id="CHEBI:58885"/>
    </ligand>
</feature>